<reference evidence="4 5" key="1">
    <citation type="submission" date="2021-01" db="EMBL/GenBank/DDBJ databases">
        <title>Chryseolinea sp. Jin1 Genome sequencing and assembly.</title>
        <authorList>
            <person name="Kim I."/>
        </authorList>
    </citation>
    <scope>NUCLEOTIDE SEQUENCE [LARGE SCALE GENOMIC DNA]</scope>
    <source>
        <strain evidence="4 5">Jin1</strain>
    </source>
</reference>
<evidence type="ECO:0000259" key="3">
    <source>
        <dbReference type="PROSITE" id="PS01124"/>
    </source>
</evidence>
<dbReference type="Proteomes" id="UP000613030">
    <property type="component" value="Unassembled WGS sequence"/>
</dbReference>
<protein>
    <submittedName>
        <fullName evidence="4">Helix-turn-helix domain-containing protein</fullName>
    </submittedName>
</protein>
<keyword evidence="2" id="KW-0804">Transcription</keyword>
<dbReference type="PANTHER" id="PTHR43130:SF3">
    <property type="entry name" value="HTH-TYPE TRANSCRIPTIONAL REGULATOR RV1931C"/>
    <property type="match status" value="1"/>
</dbReference>
<organism evidence="4 5">
    <name type="scientific">Chryseolinea lacunae</name>
    <dbReference type="NCBI Taxonomy" id="2801331"/>
    <lineage>
        <taxon>Bacteria</taxon>
        <taxon>Pseudomonadati</taxon>
        <taxon>Bacteroidota</taxon>
        <taxon>Cytophagia</taxon>
        <taxon>Cytophagales</taxon>
        <taxon>Fulvivirgaceae</taxon>
        <taxon>Chryseolinea</taxon>
    </lineage>
</organism>
<dbReference type="RefSeq" id="WP_202013513.1">
    <property type="nucleotide sequence ID" value="NZ_JAERRB010000008.1"/>
</dbReference>
<feature type="domain" description="HTH araC/xylS-type" evidence="3">
    <location>
        <begin position="220"/>
        <end position="318"/>
    </location>
</feature>
<comment type="caution">
    <text evidence="4">The sequence shown here is derived from an EMBL/GenBank/DDBJ whole genome shotgun (WGS) entry which is preliminary data.</text>
</comment>
<dbReference type="PROSITE" id="PS01124">
    <property type="entry name" value="HTH_ARAC_FAMILY_2"/>
    <property type="match status" value="1"/>
</dbReference>
<dbReference type="InterPro" id="IPR002818">
    <property type="entry name" value="DJ-1/PfpI"/>
</dbReference>
<dbReference type="InterPro" id="IPR018060">
    <property type="entry name" value="HTH_AraC"/>
</dbReference>
<evidence type="ECO:0000313" key="5">
    <source>
        <dbReference type="Proteomes" id="UP000613030"/>
    </source>
</evidence>
<evidence type="ECO:0000256" key="1">
    <source>
        <dbReference type="ARBA" id="ARBA00023015"/>
    </source>
</evidence>
<dbReference type="SUPFAM" id="SSF52317">
    <property type="entry name" value="Class I glutamine amidotransferase-like"/>
    <property type="match status" value="1"/>
</dbReference>
<accession>A0ABS1KZ03</accession>
<dbReference type="SUPFAM" id="SSF46689">
    <property type="entry name" value="Homeodomain-like"/>
    <property type="match status" value="2"/>
</dbReference>
<gene>
    <name evidence="4" type="ORF">JI741_21980</name>
</gene>
<dbReference type="InterPro" id="IPR009057">
    <property type="entry name" value="Homeodomain-like_sf"/>
</dbReference>
<keyword evidence="1" id="KW-0805">Transcription regulation</keyword>
<proteinExistence type="predicted"/>
<dbReference type="InterPro" id="IPR029062">
    <property type="entry name" value="Class_I_gatase-like"/>
</dbReference>
<dbReference type="Gene3D" id="1.10.10.60">
    <property type="entry name" value="Homeodomain-like"/>
    <property type="match status" value="2"/>
</dbReference>
<sequence length="325" mass="36980">MKHLTILVPAGGLNLSSIVGSYKIFSRANLYWQQHGKKPLFTIQLAGLSKNVKFHDGLFTVHPTLVTTISKTHLIIIPSLDKNFQPALEKNKKLGEWLTQQYKRGAEIASICTGAFLLASTGLVDDKSCSTHWIAADAFRKMFPNVHLCTDKIITDEHGIYTNGGAFSFLNLVLYLIEKYYDKETAIYCSKVFQIEPDRQSQSPFTIFASQKNHDDAVVREAQDLIEKNLHDKLAVDSLATRLAVSRRNFDRRFMKATGNTPVEYQQRVKVEAAKKMLELSRKNVSEVMFDVGYADSKAFRDVFRRLTGMAPAEYKMRYNRERVV</sequence>
<evidence type="ECO:0000313" key="4">
    <source>
        <dbReference type="EMBL" id="MBL0743917.1"/>
    </source>
</evidence>
<dbReference type="Pfam" id="PF12833">
    <property type="entry name" value="HTH_18"/>
    <property type="match status" value="1"/>
</dbReference>
<dbReference type="PANTHER" id="PTHR43130">
    <property type="entry name" value="ARAC-FAMILY TRANSCRIPTIONAL REGULATOR"/>
    <property type="match status" value="1"/>
</dbReference>
<dbReference type="InterPro" id="IPR052158">
    <property type="entry name" value="INH-QAR"/>
</dbReference>
<evidence type="ECO:0000256" key="2">
    <source>
        <dbReference type="ARBA" id="ARBA00023163"/>
    </source>
</evidence>
<keyword evidence="5" id="KW-1185">Reference proteome</keyword>
<dbReference type="EMBL" id="JAERRB010000008">
    <property type="protein sequence ID" value="MBL0743917.1"/>
    <property type="molecule type" value="Genomic_DNA"/>
</dbReference>
<dbReference type="Gene3D" id="3.40.50.880">
    <property type="match status" value="1"/>
</dbReference>
<dbReference type="SMART" id="SM00342">
    <property type="entry name" value="HTH_ARAC"/>
    <property type="match status" value="1"/>
</dbReference>
<dbReference type="Pfam" id="PF01965">
    <property type="entry name" value="DJ-1_PfpI"/>
    <property type="match status" value="1"/>
</dbReference>
<name>A0ABS1KZ03_9BACT</name>